<comment type="caution">
    <text evidence="3">The sequence shown here is derived from an EMBL/GenBank/DDBJ whole genome shotgun (WGS) entry which is preliminary data.</text>
</comment>
<accession>A0A4V1LMS5</accession>
<dbReference type="EMBL" id="SDDZ01000007">
    <property type="protein sequence ID" value="RXJ49516.1"/>
    <property type="molecule type" value="Genomic_DNA"/>
</dbReference>
<gene>
    <name evidence="3" type="ORF">ESZ48_12975</name>
</gene>
<dbReference type="GO" id="GO:0015562">
    <property type="term" value="F:efflux transmembrane transporter activity"/>
    <property type="evidence" value="ECO:0007669"/>
    <property type="project" value="InterPro"/>
</dbReference>
<sequence>MKMKDNIIGGKNTLGSARIFSKFAFLIFIGISSSVFGRLQKIDTLKLSRQHYEELFLKQNLLLLAETYKINQAEAMVLQAKLWPNPSLTVEEINLWSTNKQLSYLDEPLPQVFGKVAQNTQFAVQLEQQIITAGKRKKLMAIESVGVKVAEQEFEELLRNLKYEFRNTLTELQYLQLYTEVFFKQRDLIQNLLNAYKRQLENDHISKGDYMRLQTLQLELSKEINELSKAKNETEKELKVLLSITGPVSLYVQEDDFTPNLPKLQNLDVLNLQQELFTYRPDLKLAELENEHFKSLLTYEKSQAIPDINLNSSYDRGGGIWPSFFGFGLSIDLPVFNRNQGAISYAQFGIENTNILSNDMRLRAQAEFDQHFKDFQTALMFYESIHSDFETDLDEIFESYTRNFVSRNISLLQYLDFQEAYLENKRIILESKKEIHLQLEKLQYTIGKEI</sequence>
<dbReference type="Proteomes" id="UP000289792">
    <property type="component" value="Unassembled WGS sequence"/>
</dbReference>
<organism evidence="3 4">
    <name type="scientific">Gelidibacter gilvus</name>
    <dbReference type="NCBI Taxonomy" id="59602"/>
    <lineage>
        <taxon>Bacteria</taxon>
        <taxon>Pseudomonadati</taxon>
        <taxon>Bacteroidota</taxon>
        <taxon>Flavobacteriia</taxon>
        <taxon>Flavobacteriales</taxon>
        <taxon>Flavobacteriaceae</taxon>
        <taxon>Gelidibacter</taxon>
    </lineage>
</organism>
<feature type="coiled-coil region" evidence="1">
    <location>
        <begin position="213"/>
        <end position="244"/>
    </location>
</feature>
<evidence type="ECO:0000256" key="2">
    <source>
        <dbReference type="SAM" id="Phobius"/>
    </source>
</evidence>
<dbReference type="PANTHER" id="PTHR30203">
    <property type="entry name" value="OUTER MEMBRANE CATION EFFLUX PROTEIN"/>
    <property type="match status" value="1"/>
</dbReference>
<keyword evidence="2" id="KW-0472">Membrane</keyword>
<keyword evidence="2" id="KW-0812">Transmembrane</keyword>
<feature type="transmembrane region" description="Helical" evidence="2">
    <location>
        <begin position="20"/>
        <end position="39"/>
    </location>
</feature>
<protein>
    <submittedName>
        <fullName evidence="3">TolC family protein</fullName>
    </submittedName>
</protein>
<dbReference type="SUPFAM" id="SSF56954">
    <property type="entry name" value="Outer membrane efflux proteins (OEP)"/>
    <property type="match status" value="1"/>
</dbReference>
<proteinExistence type="predicted"/>
<name>A0A4V1LMS5_9FLAO</name>
<keyword evidence="2" id="KW-1133">Transmembrane helix</keyword>
<dbReference type="InterPro" id="IPR010131">
    <property type="entry name" value="MdtP/NodT-like"/>
</dbReference>
<dbReference type="AlphaFoldDB" id="A0A4V1LMS5"/>
<dbReference type="Gene3D" id="1.20.1600.10">
    <property type="entry name" value="Outer membrane efflux proteins (OEP)"/>
    <property type="match status" value="1"/>
</dbReference>
<dbReference type="PANTHER" id="PTHR30203:SF23">
    <property type="entry name" value="OUTER MEMBRANE EFFLUX PROTEIN"/>
    <property type="match status" value="1"/>
</dbReference>
<evidence type="ECO:0000313" key="3">
    <source>
        <dbReference type="EMBL" id="RXJ49516.1"/>
    </source>
</evidence>
<evidence type="ECO:0000313" key="4">
    <source>
        <dbReference type="Proteomes" id="UP000289792"/>
    </source>
</evidence>
<keyword evidence="1" id="KW-0175">Coiled coil</keyword>
<keyword evidence="4" id="KW-1185">Reference proteome</keyword>
<reference evidence="3 4" key="1">
    <citation type="submission" date="2019-01" db="EMBL/GenBank/DDBJ databases">
        <title>Genome sequence of the Antarctic species Gelidibacter gilvus ACAM 158(T).</title>
        <authorList>
            <person name="Bowman J.P."/>
        </authorList>
    </citation>
    <scope>NUCLEOTIDE SEQUENCE [LARGE SCALE GENOMIC DNA]</scope>
    <source>
        <strain evidence="3 4">IC158</strain>
    </source>
</reference>
<dbReference type="OrthoDB" id="9791261at2"/>
<evidence type="ECO:0000256" key="1">
    <source>
        <dbReference type="SAM" id="Coils"/>
    </source>
</evidence>